<keyword evidence="3" id="KW-0961">Cell wall biogenesis/degradation</keyword>
<dbReference type="HAMAP" id="MF_00088">
    <property type="entry name" value="KhpA"/>
    <property type="match status" value="1"/>
</dbReference>
<dbReference type="GO" id="GO:0008360">
    <property type="term" value="P:regulation of cell shape"/>
    <property type="evidence" value="ECO:0007669"/>
    <property type="project" value="UniProtKB-KW"/>
</dbReference>
<dbReference type="InterPro" id="IPR009019">
    <property type="entry name" value="KH_sf_prok-type"/>
</dbReference>
<evidence type="ECO:0000256" key="3">
    <source>
        <dbReference type="HAMAP-Rule" id="MF_00088"/>
    </source>
</evidence>
<reference evidence="5 6" key="1">
    <citation type="journal article" date="2016" name="Nat. Commun.">
        <title>Thousands of microbial genomes shed light on interconnected biogeochemical processes in an aquifer system.</title>
        <authorList>
            <person name="Anantharaman K."/>
            <person name="Brown C.T."/>
            <person name="Hug L.A."/>
            <person name="Sharon I."/>
            <person name="Castelle C.J."/>
            <person name="Probst A.J."/>
            <person name="Thomas B.C."/>
            <person name="Singh A."/>
            <person name="Wilkins M.J."/>
            <person name="Karaoz U."/>
            <person name="Brodie E.L."/>
            <person name="Williams K.H."/>
            <person name="Hubbard S.S."/>
            <person name="Banfield J.F."/>
        </authorList>
    </citation>
    <scope>NUCLEOTIDE SEQUENCE [LARGE SCALE GENOMIC DNA]</scope>
</reference>
<gene>
    <name evidence="3" type="primary">khpA</name>
    <name evidence="5" type="ORF">A3A71_02940</name>
</gene>
<dbReference type="GO" id="GO:0005737">
    <property type="term" value="C:cytoplasm"/>
    <property type="evidence" value="ECO:0007669"/>
    <property type="project" value="UniProtKB-SubCell"/>
</dbReference>
<proteinExistence type="inferred from homology"/>
<comment type="caution">
    <text evidence="5">The sequence shown here is derived from an EMBL/GenBank/DDBJ whole genome shotgun (WGS) entry which is preliminary data.</text>
</comment>
<dbReference type="AlphaFoldDB" id="A0A1F5EC74"/>
<evidence type="ECO:0000313" key="5">
    <source>
        <dbReference type="EMBL" id="OGD65007.1"/>
    </source>
</evidence>
<keyword evidence="3" id="KW-0143">Chaperone</keyword>
<comment type="function">
    <text evidence="3">A probable RNA chaperone. Forms a complex with KhpB which binds to cellular RNA and controls its expression. Plays a role in peptidoglycan (PG) homeostasis and cell length regulation.</text>
</comment>
<dbReference type="STRING" id="1797471.A3A71_02940"/>
<evidence type="ECO:0000256" key="4">
    <source>
        <dbReference type="SAM" id="MobiDB-lite"/>
    </source>
</evidence>
<organism evidence="5 6">
    <name type="scientific">Candidatus Berkelbacteria bacterium RIFCSPLOWO2_01_FULL_50_28</name>
    <dbReference type="NCBI Taxonomy" id="1797471"/>
    <lineage>
        <taxon>Bacteria</taxon>
        <taxon>Candidatus Berkelbacteria</taxon>
    </lineage>
</organism>
<dbReference type="InterPro" id="IPR015946">
    <property type="entry name" value="KH_dom-like_a/b"/>
</dbReference>
<evidence type="ECO:0000313" key="6">
    <source>
        <dbReference type="Proteomes" id="UP000177481"/>
    </source>
</evidence>
<dbReference type="PANTHER" id="PTHR34654:SF1">
    <property type="entry name" value="RNA-BINDING PROTEIN KHPA"/>
    <property type="match status" value="1"/>
</dbReference>
<dbReference type="Gene3D" id="3.30.300.20">
    <property type="match status" value="1"/>
</dbReference>
<evidence type="ECO:0000256" key="1">
    <source>
        <dbReference type="ARBA" id="ARBA00022490"/>
    </source>
</evidence>
<name>A0A1F5EC74_9BACT</name>
<dbReference type="SUPFAM" id="SSF54814">
    <property type="entry name" value="Prokaryotic type KH domain (KH-domain type II)"/>
    <property type="match status" value="1"/>
</dbReference>
<dbReference type="Pfam" id="PF13083">
    <property type="entry name" value="KH_KhpA-B"/>
    <property type="match status" value="1"/>
</dbReference>
<dbReference type="EMBL" id="MEZX01000002">
    <property type="protein sequence ID" value="OGD65007.1"/>
    <property type="molecule type" value="Genomic_DNA"/>
</dbReference>
<feature type="compositionally biased region" description="Basic and acidic residues" evidence="4">
    <location>
        <begin position="99"/>
        <end position="129"/>
    </location>
</feature>
<dbReference type="GO" id="GO:0009252">
    <property type="term" value="P:peptidoglycan biosynthetic process"/>
    <property type="evidence" value="ECO:0007669"/>
    <property type="project" value="UniProtKB-UniRule"/>
</dbReference>
<dbReference type="GO" id="GO:0071555">
    <property type="term" value="P:cell wall organization"/>
    <property type="evidence" value="ECO:0007669"/>
    <property type="project" value="UniProtKB-KW"/>
</dbReference>
<protein>
    <recommendedName>
        <fullName evidence="3">RNA-binding protein KhpA</fullName>
    </recommendedName>
    <alternativeName>
        <fullName evidence="3">KH-domain protein A</fullName>
    </alternativeName>
</protein>
<dbReference type="InterPro" id="IPR020627">
    <property type="entry name" value="KhpA"/>
</dbReference>
<comment type="similarity">
    <text evidence="3">Belongs to the KhpA RNA-binding protein family.</text>
</comment>
<comment type="subcellular location">
    <subcellularLocation>
        <location evidence="3">Cytoplasm</location>
    </subcellularLocation>
</comment>
<evidence type="ECO:0000256" key="2">
    <source>
        <dbReference type="ARBA" id="ARBA00022884"/>
    </source>
</evidence>
<keyword evidence="2 3" id="KW-0694">RNA-binding</keyword>
<keyword evidence="1 3" id="KW-0963">Cytoplasm</keyword>
<keyword evidence="3" id="KW-0133">Cell shape</keyword>
<dbReference type="CDD" id="cd22533">
    <property type="entry name" value="KH-II_YlqC-like"/>
    <property type="match status" value="1"/>
</dbReference>
<accession>A0A1F5EC74</accession>
<sequence>MTAQEITDQEFVENIVKALVDNPEEVVTSRTLDERGVLIQLTVNRADMGKVIGREGRTAKAIRSLLRVFGARNDARINLKIVDPEGTSSEMSEGQTEVSEEKPAIVEKSEKVEKVEKIEKAEDPAKPEPAEETATGVI</sequence>
<dbReference type="GO" id="GO:0003723">
    <property type="term" value="F:RNA binding"/>
    <property type="evidence" value="ECO:0007669"/>
    <property type="project" value="UniProtKB-UniRule"/>
</dbReference>
<feature type="compositionally biased region" description="Polar residues" evidence="4">
    <location>
        <begin position="86"/>
        <end position="97"/>
    </location>
</feature>
<dbReference type="Proteomes" id="UP000177481">
    <property type="component" value="Unassembled WGS sequence"/>
</dbReference>
<dbReference type="PANTHER" id="PTHR34654">
    <property type="entry name" value="UPF0109 PROTEIN SCO5592"/>
    <property type="match status" value="1"/>
</dbReference>
<comment type="subunit">
    <text evidence="3">Forms a complex with KhpB.</text>
</comment>
<feature type="region of interest" description="Disordered" evidence="4">
    <location>
        <begin position="84"/>
        <end position="138"/>
    </location>
</feature>